<keyword evidence="4" id="KW-1015">Disulfide bond</keyword>
<comment type="similarity">
    <text evidence="2">Belongs to the FAM20 family.</text>
</comment>
<feature type="binding site" evidence="7">
    <location>
        <begin position="298"/>
        <end position="301"/>
    </location>
    <ligand>
        <name>ATP</name>
        <dbReference type="ChEBI" id="CHEBI:30616"/>
    </ligand>
</feature>
<keyword evidence="7" id="KW-0547">Nucleotide-binding</keyword>
<evidence type="ECO:0000259" key="10">
    <source>
        <dbReference type="Pfam" id="PF06702"/>
    </source>
</evidence>
<feature type="binding site" evidence="7">
    <location>
        <position position="184"/>
    </location>
    <ligand>
        <name>ATP</name>
        <dbReference type="ChEBI" id="CHEBI:30616"/>
    </ligand>
</feature>
<dbReference type="EMBL" id="CASHTH010004314">
    <property type="protein sequence ID" value="CAI8055918.1"/>
    <property type="molecule type" value="Genomic_DNA"/>
</dbReference>
<dbReference type="GO" id="GO:0005794">
    <property type="term" value="C:Golgi apparatus"/>
    <property type="evidence" value="ECO:0007669"/>
    <property type="project" value="UniProtKB-SubCell"/>
</dbReference>
<comment type="caution">
    <text evidence="11">The sequence shown here is derived from an EMBL/GenBank/DDBJ whole genome shotgun (WGS) entry which is preliminary data.</text>
</comment>
<dbReference type="PANTHER" id="PTHR12450:SF14">
    <property type="entry name" value="GLYCOSAMINOGLYCAN XYLOSYLKINASE"/>
    <property type="match status" value="1"/>
</dbReference>
<organism evidence="11 12">
    <name type="scientific">Geodia barretti</name>
    <name type="common">Barrett's horny sponge</name>
    <dbReference type="NCBI Taxonomy" id="519541"/>
    <lineage>
        <taxon>Eukaryota</taxon>
        <taxon>Metazoa</taxon>
        <taxon>Porifera</taxon>
        <taxon>Demospongiae</taxon>
        <taxon>Heteroscleromorpha</taxon>
        <taxon>Tetractinellida</taxon>
        <taxon>Astrophorina</taxon>
        <taxon>Geodiidae</taxon>
        <taxon>Geodia</taxon>
    </lineage>
</organism>
<keyword evidence="5" id="KW-0325">Glycoprotein</keyword>
<comment type="cofactor">
    <cofactor evidence="8">
        <name>Mn(2+)</name>
        <dbReference type="ChEBI" id="CHEBI:29035"/>
    </cofactor>
</comment>
<dbReference type="GO" id="GO:0016773">
    <property type="term" value="F:phosphotransferase activity, alcohol group as acceptor"/>
    <property type="evidence" value="ECO:0007669"/>
    <property type="project" value="TreeGrafter"/>
</dbReference>
<feature type="binding site" evidence="7">
    <location>
        <position position="199"/>
    </location>
    <ligand>
        <name>ATP</name>
        <dbReference type="ChEBI" id="CHEBI:30616"/>
    </ligand>
</feature>
<dbReference type="InterPro" id="IPR024869">
    <property type="entry name" value="FAM20"/>
</dbReference>
<keyword evidence="8" id="KW-0479">Metal-binding</keyword>
<dbReference type="Proteomes" id="UP001174909">
    <property type="component" value="Unassembled WGS sequence"/>
</dbReference>
<reference evidence="11" key="1">
    <citation type="submission" date="2023-03" db="EMBL/GenBank/DDBJ databases">
        <authorList>
            <person name="Steffen K."/>
            <person name="Cardenas P."/>
        </authorList>
    </citation>
    <scope>NUCLEOTIDE SEQUENCE</scope>
</reference>
<feature type="binding site" evidence="8">
    <location>
        <position position="386"/>
    </location>
    <ligand>
        <name>Mn(2+)</name>
        <dbReference type="ChEBI" id="CHEBI:29035"/>
    </ligand>
</feature>
<feature type="active site" evidence="6">
    <location>
        <position position="366"/>
    </location>
</feature>
<evidence type="ECO:0000256" key="1">
    <source>
        <dbReference type="ARBA" id="ARBA00004555"/>
    </source>
</evidence>
<dbReference type="InterPro" id="IPR009581">
    <property type="entry name" value="FAM20_C"/>
</dbReference>
<proteinExistence type="inferred from homology"/>
<keyword evidence="3" id="KW-0333">Golgi apparatus</keyword>
<keyword evidence="7" id="KW-0067">ATP-binding</keyword>
<sequence length="486" mass="55999">MKLKHRVIVTGTLFLGMSVLFLVGILFASSREDAAETVKNVPKVEPPVGEEQDPDLQGEEGLERNRRLQQKVDHTNRDEALEKQPRGPEVKELAAQRGPKGRELSDDPQFKIPPEIIGEGLRVGDLRDGVGEEGRDPWKVWGSWVRQDHFYPDDAFWSADMDSILHAMATYPILSFDVGHRGTQLKASMFLGEQRTAFKPRRYQRDEVIQGDPYAGFDRHNAEIAGFHLDGLLGFRIAPPVVGRRVNLTYVWPVTTDTLRNTYFKDTYGNTCFYGKCYYCRKEEAACANGEVMEGSVTLWLPEWYELKTRRHPYQRTYRPNHKAKWETDDLYCNNYIISKSDSDYFYGLLEFTDSCIFDFLMGNADRHHYETYAKASKHGKLLHIDNGKSFGNPYHDEMSILAPLQQCCRVRQSTWDRLQELIHSEPSLSQRLDQSMRRDPAYPILTSLHLQAIDRRLDIIDKSIRDCFAAHGRDTVLCAKWPPDT</sequence>
<evidence type="ECO:0000256" key="8">
    <source>
        <dbReference type="PIRSR" id="PIRSR624869-3"/>
    </source>
</evidence>
<feature type="binding site" evidence="8">
    <location>
        <position position="218"/>
    </location>
    <ligand>
        <name>Mn(2+)</name>
        <dbReference type="ChEBI" id="CHEBI:29035"/>
    </ligand>
</feature>
<feature type="binding site" evidence="7">
    <location>
        <position position="386"/>
    </location>
    <ligand>
        <name>ATP</name>
        <dbReference type="ChEBI" id="CHEBI:30616"/>
    </ligand>
</feature>
<evidence type="ECO:0000256" key="9">
    <source>
        <dbReference type="SAM" id="MobiDB-lite"/>
    </source>
</evidence>
<dbReference type="AlphaFoldDB" id="A0AA35TWT6"/>
<dbReference type="CDD" id="cd10314">
    <property type="entry name" value="FAM20_C"/>
    <property type="match status" value="1"/>
</dbReference>
<evidence type="ECO:0000256" key="7">
    <source>
        <dbReference type="PIRSR" id="PIRSR624869-2"/>
    </source>
</evidence>
<feature type="binding site" evidence="7">
    <location>
        <position position="371"/>
    </location>
    <ligand>
        <name>ATP</name>
        <dbReference type="ChEBI" id="CHEBI:30616"/>
    </ligand>
</feature>
<feature type="compositionally biased region" description="Acidic residues" evidence="9">
    <location>
        <begin position="48"/>
        <end position="60"/>
    </location>
</feature>
<feature type="domain" description="FAM20 C-terminal" evidence="10">
    <location>
        <begin position="263"/>
        <end position="477"/>
    </location>
</feature>
<comment type="subcellular location">
    <subcellularLocation>
        <location evidence="1">Golgi apparatus</location>
    </subcellularLocation>
</comment>
<dbReference type="GO" id="GO:0005524">
    <property type="term" value="F:ATP binding"/>
    <property type="evidence" value="ECO:0007669"/>
    <property type="project" value="UniProtKB-KW"/>
</dbReference>
<evidence type="ECO:0000256" key="2">
    <source>
        <dbReference type="ARBA" id="ARBA00006557"/>
    </source>
</evidence>
<evidence type="ECO:0000313" key="12">
    <source>
        <dbReference type="Proteomes" id="UP001174909"/>
    </source>
</evidence>
<feature type="compositionally biased region" description="Basic and acidic residues" evidence="9">
    <location>
        <begin position="61"/>
        <end position="109"/>
    </location>
</feature>
<dbReference type="GO" id="GO:0046872">
    <property type="term" value="F:metal ion binding"/>
    <property type="evidence" value="ECO:0007669"/>
    <property type="project" value="UniProtKB-KW"/>
</dbReference>
<dbReference type="PANTHER" id="PTHR12450">
    <property type="entry name" value="DENTIN MATRIX PROTEIN 4 PROTEIN FAM20"/>
    <property type="match status" value="1"/>
</dbReference>
<protein>
    <submittedName>
        <fullName evidence="11">Glycosaminoglycan xylosylkinase</fullName>
    </submittedName>
</protein>
<keyword evidence="12" id="KW-1185">Reference proteome</keyword>
<gene>
    <name evidence="11" type="ORF">GBAR_LOCUS30481</name>
</gene>
<evidence type="ECO:0000256" key="3">
    <source>
        <dbReference type="ARBA" id="ARBA00023034"/>
    </source>
</evidence>
<name>A0AA35TWT6_GEOBA</name>
<evidence type="ECO:0000256" key="4">
    <source>
        <dbReference type="ARBA" id="ARBA00023157"/>
    </source>
</evidence>
<evidence type="ECO:0000256" key="6">
    <source>
        <dbReference type="PIRSR" id="PIRSR624869-1"/>
    </source>
</evidence>
<keyword evidence="8" id="KW-0464">Manganese</keyword>
<feature type="region of interest" description="Disordered" evidence="9">
    <location>
        <begin position="38"/>
        <end position="111"/>
    </location>
</feature>
<dbReference type="Pfam" id="PF06702">
    <property type="entry name" value="Fam20C"/>
    <property type="match status" value="1"/>
</dbReference>
<evidence type="ECO:0000313" key="11">
    <source>
        <dbReference type="EMBL" id="CAI8055918.1"/>
    </source>
</evidence>
<accession>A0AA35TWT6</accession>
<evidence type="ECO:0000256" key="5">
    <source>
        <dbReference type="ARBA" id="ARBA00023180"/>
    </source>
</evidence>